<feature type="transmembrane region" description="Helical" evidence="8">
    <location>
        <begin position="197"/>
        <end position="224"/>
    </location>
</feature>
<keyword evidence="5 8" id="KW-0812">Transmembrane</keyword>
<protein>
    <submittedName>
        <fullName evidence="9">Iron-siderophore ABC transporter permease</fullName>
    </submittedName>
</protein>
<evidence type="ECO:0000256" key="1">
    <source>
        <dbReference type="ARBA" id="ARBA00004651"/>
    </source>
</evidence>
<name>A0A1B2EEW1_9HYPH</name>
<keyword evidence="6 8" id="KW-1133">Transmembrane helix</keyword>
<dbReference type="PANTHER" id="PTHR30472">
    <property type="entry name" value="FERRIC ENTEROBACTIN TRANSPORT SYSTEM PERMEASE PROTEIN"/>
    <property type="match status" value="1"/>
</dbReference>
<dbReference type="GO" id="GO:0005886">
    <property type="term" value="C:plasma membrane"/>
    <property type="evidence" value="ECO:0007669"/>
    <property type="project" value="UniProtKB-SubCell"/>
</dbReference>
<comment type="subcellular location">
    <subcellularLocation>
        <location evidence="1">Cell membrane</location>
        <topology evidence="1">Multi-pass membrane protein</topology>
    </subcellularLocation>
</comment>
<feature type="transmembrane region" description="Helical" evidence="8">
    <location>
        <begin position="259"/>
        <end position="282"/>
    </location>
</feature>
<dbReference type="FunFam" id="1.10.3470.10:FF:000001">
    <property type="entry name" value="Vitamin B12 ABC transporter permease BtuC"/>
    <property type="match status" value="1"/>
</dbReference>
<dbReference type="InterPro" id="IPR037294">
    <property type="entry name" value="ABC_BtuC-like"/>
</dbReference>
<dbReference type="Gene3D" id="1.10.3470.10">
    <property type="entry name" value="ABC transporter involved in vitamin B12 uptake, BtuC"/>
    <property type="match status" value="1"/>
</dbReference>
<dbReference type="KEGG" id="moc:BB934_10000"/>
<feature type="transmembrane region" description="Helical" evidence="8">
    <location>
        <begin position="324"/>
        <end position="347"/>
    </location>
</feature>
<keyword evidence="3" id="KW-0813">Transport</keyword>
<dbReference type="InterPro" id="IPR000522">
    <property type="entry name" value="ABC_transptr_permease_BtuC"/>
</dbReference>
<feature type="transmembrane region" description="Helical" evidence="8">
    <location>
        <begin position="21"/>
        <end position="38"/>
    </location>
</feature>
<evidence type="ECO:0000313" key="9">
    <source>
        <dbReference type="EMBL" id="ANY78514.1"/>
    </source>
</evidence>
<organism evidence="9">
    <name type="scientific">Microvirga ossetica</name>
    <dbReference type="NCBI Taxonomy" id="1882682"/>
    <lineage>
        <taxon>Bacteria</taxon>
        <taxon>Pseudomonadati</taxon>
        <taxon>Pseudomonadota</taxon>
        <taxon>Alphaproteobacteria</taxon>
        <taxon>Hyphomicrobiales</taxon>
        <taxon>Methylobacteriaceae</taxon>
        <taxon>Microvirga</taxon>
    </lineage>
</organism>
<accession>A0A1B2EEW1</accession>
<dbReference type="RefSeq" id="WP_099509511.1">
    <property type="nucleotide sequence ID" value="NZ_CP016616.1"/>
</dbReference>
<dbReference type="EMBL" id="CP016616">
    <property type="protein sequence ID" value="ANY78514.1"/>
    <property type="molecule type" value="Genomic_DNA"/>
</dbReference>
<evidence type="ECO:0000256" key="3">
    <source>
        <dbReference type="ARBA" id="ARBA00022448"/>
    </source>
</evidence>
<reference evidence="9" key="1">
    <citation type="submission" date="2016-07" db="EMBL/GenBank/DDBJ databases">
        <title>Microvirga ossetica sp. nov. a new species of rhizobia isolated from root nodules of the legume species Vicia alpestris Steven originated from North Ossetia region in the Caucasus.</title>
        <authorList>
            <person name="Safronova V.I."/>
            <person name="Kuznetsova I.G."/>
            <person name="Sazanova A.L."/>
            <person name="Belimov A."/>
            <person name="Andronov E."/>
            <person name="Osledkin Y.S."/>
            <person name="Onishchuk O.P."/>
            <person name="Kurchak O.N."/>
            <person name="Shaposhnikov A.I."/>
            <person name="Willems A."/>
            <person name="Tikhonovich I.A."/>
        </authorList>
    </citation>
    <scope>NUCLEOTIDE SEQUENCE [LARGE SCALE GENOMIC DNA]</scope>
    <source>
        <strain evidence="9">V5/3M</strain>
    </source>
</reference>
<dbReference type="Pfam" id="PF01032">
    <property type="entry name" value="FecCD"/>
    <property type="match status" value="1"/>
</dbReference>
<evidence type="ECO:0000256" key="6">
    <source>
        <dbReference type="ARBA" id="ARBA00022989"/>
    </source>
</evidence>
<dbReference type="AlphaFoldDB" id="A0A1B2EEW1"/>
<feature type="transmembrane region" description="Helical" evidence="8">
    <location>
        <begin position="133"/>
        <end position="155"/>
    </location>
</feature>
<sequence length="353" mass="37308">MSDLSLSTGAGARYHRRTLQRLGYVAAAILVLTMALVIDVSVGPGNFSLAEVTGTILNPGSYGSKLDVVVWNVRLPVAIMAVLVGAMLGIAGAQMQTILNNPLADPFTLGISSAASFGAALAIAIGVSVVPFAGAFLITANAFLFALATSVILFLFTRMRGVTIETFVLVGIAMFFTFNALLAFIQYQSSETQLQQIIFWMMGSLARATWTKIAVCVALLVLVVPVCMKRSWMLTALTMGDERASSLGVPVARLRLEMLACISILASTAVAFVGTIGFIGLVGPHIARMLVGEDQRYFLPVAAASGAIILSIASTLSKGITPGVIYPIGIITALVGVPFFLSLILSVRRESWR</sequence>
<feature type="transmembrane region" description="Helical" evidence="8">
    <location>
        <begin position="297"/>
        <end position="317"/>
    </location>
</feature>
<dbReference type="GO" id="GO:0033214">
    <property type="term" value="P:siderophore-iron import into cell"/>
    <property type="evidence" value="ECO:0007669"/>
    <property type="project" value="TreeGrafter"/>
</dbReference>
<dbReference type="GO" id="GO:0022857">
    <property type="term" value="F:transmembrane transporter activity"/>
    <property type="evidence" value="ECO:0007669"/>
    <property type="project" value="InterPro"/>
</dbReference>
<comment type="similarity">
    <text evidence="2">Belongs to the binding-protein-dependent transport system permease family. FecCD subfamily.</text>
</comment>
<feature type="transmembrane region" description="Helical" evidence="8">
    <location>
        <begin position="167"/>
        <end position="185"/>
    </location>
</feature>
<dbReference type="SUPFAM" id="SSF81345">
    <property type="entry name" value="ABC transporter involved in vitamin B12 uptake, BtuC"/>
    <property type="match status" value="1"/>
</dbReference>
<evidence type="ECO:0000256" key="8">
    <source>
        <dbReference type="SAM" id="Phobius"/>
    </source>
</evidence>
<evidence type="ECO:0000256" key="4">
    <source>
        <dbReference type="ARBA" id="ARBA00022475"/>
    </source>
</evidence>
<gene>
    <name evidence="9" type="ORF">BB934_10000</name>
</gene>
<dbReference type="PANTHER" id="PTHR30472:SF25">
    <property type="entry name" value="ABC TRANSPORTER PERMEASE PROTEIN MJ0876-RELATED"/>
    <property type="match status" value="1"/>
</dbReference>
<proteinExistence type="inferred from homology"/>
<evidence type="ECO:0000256" key="2">
    <source>
        <dbReference type="ARBA" id="ARBA00007935"/>
    </source>
</evidence>
<keyword evidence="7 8" id="KW-0472">Membrane</keyword>
<feature type="transmembrane region" description="Helical" evidence="8">
    <location>
        <begin position="75"/>
        <end position="95"/>
    </location>
</feature>
<dbReference type="CDD" id="cd06550">
    <property type="entry name" value="TM_ABC_iron-siderophores_like"/>
    <property type="match status" value="1"/>
</dbReference>
<feature type="transmembrane region" description="Helical" evidence="8">
    <location>
        <begin position="107"/>
        <end position="127"/>
    </location>
</feature>
<keyword evidence="4" id="KW-1003">Cell membrane</keyword>
<evidence type="ECO:0000256" key="5">
    <source>
        <dbReference type="ARBA" id="ARBA00022692"/>
    </source>
</evidence>
<evidence type="ECO:0000256" key="7">
    <source>
        <dbReference type="ARBA" id="ARBA00023136"/>
    </source>
</evidence>
<dbReference type="OrthoDB" id="9811975at2"/>